<reference evidence="1 2" key="1">
    <citation type="submission" date="2021-12" db="EMBL/GenBank/DDBJ databases">
        <title>Discovery of the Pendulisporaceae a myxobacterial family with distinct sporulation behavior and unique specialized metabolism.</title>
        <authorList>
            <person name="Garcia R."/>
            <person name="Popoff A."/>
            <person name="Bader C.D."/>
            <person name="Loehr J."/>
            <person name="Walesch S."/>
            <person name="Walt C."/>
            <person name="Boldt J."/>
            <person name="Bunk B."/>
            <person name="Haeckl F.J.F.P.J."/>
            <person name="Gunesch A.P."/>
            <person name="Birkelbach J."/>
            <person name="Nuebel U."/>
            <person name="Pietschmann T."/>
            <person name="Bach T."/>
            <person name="Mueller R."/>
        </authorList>
    </citation>
    <scope>NUCLEOTIDE SEQUENCE [LARGE SCALE GENOMIC DNA]</scope>
    <source>
        <strain evidence="1 2">MSr12523</strain>
    </source>
</reference>
<dbReference type="Gene3D" id="3.30.530.20">
    <property type="match status" value="1"/>
</dbReference>
<proteinExistence type="predicted"/>
<keyword evidence="2" id="KW-1185">Reference proteome</keyword>
<accession>A0ABZ2KGZ8</accession>
<evidence type="ECO:0008006" key="3">
    <source>
        <dbReference type="Google" id="ProtNLM"/>
    </source>
</evidence>
<evidence type="ECO:0000313" key="2">
    <source>
        <dbReference type="Proteomes" id="UP001379533"/>
    </source>
</evidence>
<dbReference type="RefSeq" id="WP_394846951.1">
    <property type="nucleotide sequence ID" value="NZ_CP089982.1"/>
</dbReference>
<organism evidence="1 2">
    <name type="scientific">Pendulispora brunnea</name>
    <dbReference type="NCBI Taxonomy" id="2905690"/>
    <lineage>
        <taxon>Bacteria</taxon>
        <taxon>Pseudomonadati</taxon>
        <taxon>Myxococcota</taxon>
        <taxon>Myxococcia</taxon>
        <taxon>Myxococcales</taxon>
        <taxon>Sorangiineae</taxon>
        <taxon>Pendulisporaceae</taxon>
        <taxon>Pendulispora</taxon>
    </lineage>
</organism>
<name>A0ABZ2KGZ8_9BACT</name>
<dbReference type="SUPFAM" id="SSF55961">
    <property type="entry name" value="Bet v1-like"/>
    <property type="match status" value="1"/>
</dbReference>
<gene>
    <name evidence="1" type="ORF">LZC95_05725</name>
</gene>
<dbReference type="InterPro" id="IPR023393">
    <property type="entry name" value="START-like_dom_sf"/>
</dbReference>
<protein>
    <recommendedName>
        <fullName evidence="3">Polyketide cyclase/dehydrase</fullName>
    </recommendedName>
</protein>
<sequence>MPRTYSLHFASELNAPVEVVWDAVGTMKGVNAELGPWLRMTAPPEAAGQRIEDAPLRTPMFSSWVLLGGVFPIDRHHFMLAAVEPGRAFWEESTSWSQMRWEHRRRIAPRGDSGCVLTDALTFTPRLGALGPVLKRVIGAIFRHRHRRLRRRFGELTSLR</sequence>
<dbReference type="EMBL" id="CP089982">
    <property type="protein sequence ID" value="WXA96335.1"/>
    <property type="molecule type" value="Genomic_DNA"/>
</dbReference>
<evidence type="ECO:0000313" key="1">
    <source>
        <dbReference type="EMBL" id="WXA96335.1"/>
    </source>
</evidence>
<dbReference type="Proteomes" id="UP001379533">
    <property type="component" value="Chromosome"/>
</dbReference>